<dbReference type="GO" id="GO:0006457">
    <property type="term" value="P:protein folding"/>
    <property type="evidence" value="ECO:0007669"/>
    <property type="project" value="InterPro"/>
</dbReference>
<protein>
    <recommendedName>
        <fullName evidence="3 4">Protein GrpE</fullName>
    </recommendedName>
    <alternativeName>
        <fullName evidence="3">HSP-70 cofactor</fullName>
    </alternativeName>
</protein>
<dbReference type="Gene3D" id="3.90.20.20">
    <property type="match status" value="1"/>
</dbReference>
<comment type="caution">
    <text evidence="7">The sequence shown here is derived from an EMBL/GenBank/DDBJ whole genome shotgun (WGS) entry which is preliminary data.</text>
</comment>
<dbReference type="GO" id="GO:0005737">
    <property type="term" value="C:cytoplasm"/>
    <property type="evidence" value="ECO:0007669"/>
    <property type="project" value="UniProtKB-SubCell"/>
</dbReference>
<dbReference type="AlphaFoldDB" id="A0A9C9EKU4"/>
<dbReference type="GO" id="GO:0051082">
    <property type="term" value="F:unfolded protein binding"/>
    <property type="evidence" value="ECO:0007669"/>
    <property type="project" value="TreeGrafter"/>
</dbReference>
<keyword evidence="2 3" id="KW-0143">Chaperone</keyword>
<dbReference type="Pfam" id="PF01025">
    <property type="entry name" value="GrpE"/>
    <property type="match status" value="1"/>
</dbReference>
<dbReference type="GO" id="GO:0042803">
    <property type="term" value="F:protein homodimerization activity"/>
    <property type="evidence" value="ECO:0007669"/>
    <property type="project" value="InterPro"/>
</dbReference>
<evidence type="ECO:0000313" key="7">
    <source>
        <dbReference type="EMBL" id="HEC77883.1"/>
    </source>
</evidence>
<gene>
    <name evidence="3" type="primary">grpE</name>
    <name evidence="7" type="ORF">ENI34_01910</name>
</gene>
<evidence type="ECO:0000256" key="2">
    <source>
        <dbReference type="ARBA" id="ARBA00023186"/>
    </source>
</evidence>
<sequence length="173" mass="19994">MKRKGPVTRLKEELKEKMDEVKELNDKYLRAVAELDNYRKLMQKEMANYRRSCKVEFIRKLIPVLDSFDRALSSAEVSENFDNFYKGMEIIQRQLKESLKSMGLIEFSGLGEVFDPSRHEAVATIATDEHPEDMVVEEVSKGYIVDDQIVKPAKVFVSKQKKGGQEDAENNRD</sequence>
<dbReference type="InterPro" id="IPR009012">
    <property type="entry name" value="GrpE_head"/>
</dbReference>
<keyword evidence="3" id="KW-0963">Cytoplasm</keyword>
<dbReference type="GO" id="GO:0051087">
    <property type="term" value="F:protein-folding chaperone binding"/>
    <property type="evidence" value="ECO:0007669"/>
    <property type="project" value="InterPro"/>
</dbReference>
<evidence type="ECO:0000256" key="3">
    <source>
        <dbReference type="HAMAP-Rule" id="MF_01151"/>
    </source>
</evidence>
<dbReference type="PRINTS" id="PR00773">
    <property type="entry name" value="GRPEPROTEIN"/>
</dbReference>
<dbReference type="Proteomes" id="UP000885826">
    <property type="component" value="Unassembled WGS sequence"/>
</dbReference>
<name>A0A9C9EKU4_UNCW3</name>
<proteinExistence type="inferred from homology"/>
<comment type="subunit">
    <text evidence="3">Homodimer.</text>
</comment>
<evidence type="ECO:0000256" key="6">
    <source>
        <dbReference type="SAM" id="Coils"/>
    </source>
</evidence>
<dbReference type="PANTHER" id="PTHR21237">
    <property type="entry name" value="GRPE PROTEIN"/>
    <property type="match status" value="1"/>
</dbReference>
<keyword evidence="6" id="KW-0175">Coiled coil</keyword>
<dbReference type="PANTHER" id="PTHR21237:SF23">
    <property type="entry name" value="GRPE PROTEIN HOMOLOG, MITOCHONDRIAL"/>
    <property type="match status" value="1"/>
</dbReference>
<dbReference type="PROSITE" id="PS01071">
    <property type="entry name" value="GRPE"/>
    <property type="match status" value="1"/>
</dbReference>
<comment type="function">
    <text evidence="3 4">Participates actively in the response to hyperosmotic and heat shock by preventing the aggregation of stress-denatured proteins, in association with DnaK and GrpE. It is the nucleotide exchange factor for DnaK and may function as a thermosensor. Unfolded proteins bind initially to DnaJ; upon interaction with the DnaJ-bound protein, DnaK hydrolyzes its bound ATP, resulting in the formation of a stable complex. GrpE releases ADP from DnaK; ATP binding to DnaK triggers the release of the substrate protein, thus completing the reaction cycle. Several rounds of ATP-dependent interactions between DnaJ, DnaK and GrpE are required for fully efficient folding.</text>
</comment>
<keyword evidence="3 4" id="KW-0346">Stress response</keyword>
<comment type="similarity">
    <text evidence="1 3 5">Belongs to the GrpE family.</text>
</comment>
<accession>A0A9C9EKU4</accession>
<feature type="coiled-coil region" evidence="6">
    <location>
        <begin position="7"/>
        <end position="41"/>
    </location>
</feature>
<dbReference type="HAMAP" id="MF_01151">
    <property type="entry name" value="GrpE"/>
    <property type="match status" value="1"/>
</dbReference>
<dbReference type="SUPFAM" id="SSF51064">
    <property type="entry name" value="Head domain of nucleotide exchange factor GrpE"/>
    <property type="match status" value="1"/>
</dbReference>
<dbReference type="InterPro" id="IPR000740">
    <property type="entry name" value="GrpE"/>
</dbReference>
<dbReference type="Gene3D" id="2.30.22.10">
    <property type="entry name" value="Head domain of nucleotide exchange factor GrpE"/>
    <property type="match status" value="1"/>
</dbReference>
<evidence type="ECO:0000256" key="4">
    <source>
        <dbReference type="RuleBase" id="RU000639"/>
    </source>
</evidence>
<dbReference type="InterPro" id="IPR013805">
    <property type="entry name" value="GrpE_CC"/>
</dbReference>
<evidence type="ECO:0000313" key="8">
    <source>
        <dbReference type="Proteomes" id="UP000885826"/>
    </source>
</evidence>
<dbReference type="CDD" id="cd00446">
    <property type="entry name" value="GrpE"/>
    <property type="match status" value="1"/>
</dbReference>
<organism evidence="7 8">
    <name type="scientific">candidate division WOR-3 bacterium</name>
    <dbReference type="NCBI Taxonomy" id="2052148"/>
    <lineage>
        <taxon>Bacteria</taxon>
        <taxon>Bacteria division WOR-3</taxon>
    </lineage>
</organism>
<dbReference type="GO" id="GO:0000774">
    <property type="term" value="F:adenyl-nucleotide exchange factor activity"/>
    <property type="evidence" value="ECO:0007669"/>
    <property type="project" value="InterPro"/>
</dbReference>
<evidence type="ECO:0000256" key="5">
    <source>
        <dbReference type="RuleBase" id="RU004478"/>
    </source>
</evidence>
<evidence type="ECO:0000256" key="1">
    <source>
        <dbReference type="ARBA" id="ARBA00009054"/>
    </source>
</evidence>
<reference evidence="7" key="1">
    <citation type="journal article" date="2020" name="mSystems">
        <title>Genome- and Community-Level Interaction Insights into Carbon Utilization and Element Cycling Functions of Hydrothermarchaeota in Hydrothermal Sediment.</title>
        <authorList>
            <person name="Zhou Z."/>
            <person name="Liu Y."/>
            <person name="Xu W."/>
            <person name="Pan J."/>
            <person name="Luo Z.H."/>
            <person name="Li M."/>
        </authorList>
    </citation>
    <scope>NUCLEOTIDE SEQUENCE</scope>
    <source>
        <strain evidence="7">HyVt-388</strain>
    </source>
</reference>
<comment type="subcellular location">
    <subcellularLocation>
        <location evidence="3">Cytoplasm</location>
    </subcellularLocation>
</comment>
<dbReference type="SUPFAM" id="SSF58014">
    <property type="entry name" value="Coiled-coil domain of nucleotide exchange factor GrpE"/>
    <property type="match status" value="1"/>
</dbReference>
<dbReference type="EMBL" id="DRIG01000023">
    <property type="protein sequence ID" value="HEC77883.1"/>
    <property type="molecule type" value="Genomic_DNA"/>
</dbReference>